<feature type="transmembrane region" description="Helical" evidence="8">
    <location>
        <begin position="190"/>
        <end position="210"/>
    </location>
</feature>
<proteinExistence type="inferred from homology"/>
<dbReference type="PANTHER" id="PTHR30472">
    <property type="entry name" value="FERRIC ENTEROBACTIN TRANSPORT SYSTEM PERMEASE PROTEIN"/>
    <property type="match status" value="1"/>
</dbReference>
<dbReference type="FunFam" id="1.10.3470.10:FF:000001">
    <property type="entry name" value="Vitamin B12 ABC transporter permease BtuC"/>
    <property type="match status" value="1"/>
</dbReference>
<comment type="subcellular location">
    <subcellularLocation>
        <location evidence="1">Cell membrane</location>
        <topology evidence="1">Multi-pass membrane protein</topology>
    </subcellularLocation>
</comment>
<dbReference type="InterPro" id="IPR037294">
    <property type="entry name" value="ABC_BtuC-like"/>
</dbReference>
<evidence type="ECO:0000256" key="6">
    <source>
        <dbReference type="ARBA" id="ARBA00022989"/>
    </source>
</evidence>
<dbReference type="Proteomes" id="UP000521032">
    <property type="component" value="Unassembled WGS sequence"/>
</dbReference>
<evidence type="ECO:0000256" key="8">
    <source>
        <dbReference type="SAM" id="Phobius"/>
    </source>
</evidence>
<dbReference type="SUPFAM" id="SSF81345">
    <property type="entry name" value="ABC transporter involved in vitamin B12 uptake, BtuC"/>
    <property type="match status" value="1"/>
</dbReference>
<dbReference type="AlphaFoldDB" id="A0A6V7R625"/>
<dbReference type="EMBL" id="CAJEWE010000006">
    <property type="protein sequence ID" value="CAD2072766.1"/>
    <property type="molecule type" value="Genomic_DNA"/>
</dbReference>
<dbReference type="PANTHER" id="PTHR30472:SF69">
    <property type="entry name" value="HEME-IRON TRANSPORT SYSTEM PERMEASE PROTEIN ISDF-RELATED"/>
    <property type="match status" value="1"/>
</dbReference>
<name>A0A6V7R625_9BACL</name>
<protein>
    <submittedName>
        <fullName evidence="9">Iron-uptake system permease protein FeuC</fullName>
    </submittedName>
</protein>
<feature type="transmembrane region" description="Helical" evidence="8">
    <location>
        <begin position="58"/>
        <end position="75"/>
    </location>
</feature>
<dbReference type="GO" id="GO:0022857">
    <property type="term" value="F:transmembrane transporter activity"/>
    <property type="evidence" value="ECO:0007669"/>
    <property type="project" value="InterPro"/>
</dbReference>
<comment type="caution">
    <text evidence="9">The sequence shown here is derived from an EMBL/GenBank/DDBJ whole genome shotgun (WGS) entry which is preliminary data.</text>
</comment>
<feature type="transmembrane region" description="Helical" evidence="8">
    <location>
        <begin position="148"/>
        <end position="170"/>
    </location>
</feature>
<dbReference type="CDD" id="cd06550">
    <property type="entry name" value="TM_ABC_iron-siderophores_like"/>
    <property type="match status" value="1"/>
</dbReference>
<keyword evidence="7 8" id="KW-0472">Membrane</keyword>
<keyword evidence="5 8" id="KW-0812">Transmembrane</keyword>
<feature type="transmembrane region" description="Helical" evidence="8">
    <location>
        <begin position="237"/>
        <end position="264"/>
    </location>
</feature>
<evidence type="ECO:0000313" key="9">
    <source>
        <dbReference type="EMBL" id="CAD2072766.1"/>
    </source>
</evidence>
<keyword evidence="4" id="KW-1003">Cell membrane</keyword>
<feature type="transmembrane region" description="Helical" evidence="8">
    <location>
        <begin position="305"/>
        <end position="326"/>
    </location>
</feature>
<evidence type="ECO:0000313" key="10">
    <source>
        <dbReference type="Proteomes" id="UP000521032"/>
    </source>
</evidence>
<accession>A0A6V7R625</accession>
<keyword evidence="10" id="KW-1185">Reference proteome</keyword>
<dbReference type="GO" id="GO:0005886">
    <property type="term" value="C:plasma membrane"/>
    <property type="evidence" value="ECO:0007669"/>
    <property type="project" value="UniProtKB-SubCell"/>
</dbReference>
<reference evidence="9 10" key="1">
    <citation type="submission" date="2020-07" db="EMBL/GenBank/DDBJ databases">
        <authorList>
            <person name="Criscuolo A."/>
        </authorList>
    </citation>
    <scope>NUCLEOTIDE SEQUENCE [LARGE SCALE GENOMIC DNA]</scope>
    <source>
        <strain evidence="10">CIP 111030</strain>
    </source>
</reference>
<dbReference type="RefSeq" id="WP_186085307.1">
    <property type="nucleotide sequence ID" value="NZ_BMDB01000001.1"/>
</dbReference>
<evidence type="ECO:0000256" key="4">
    <source>
        <dbReference type="ARBA" id="ARBA00022475"/>
    </source>
</evidence>
<evidence type="ECO:0000256" key="5">
    <source>
        <dbReference type="ARBA" id="ARBA00022692"/>
    </source>
</evidence>
<evidence type="ECO:0000256" key="3">
    <source>
        <dbReference type="ARBA" id="ARBA00022448"/>
    </source>
</evidence>
<comment type="similarity">
    <text evidence="2">Belongs to the binding-protein-dependent transport system permease family. FecCD subfamily.</text>
</comment>
<feature type="transmembrane region" description="Helical" evidence="8">
    <location>
        <begin position="87"/>
        <end position="108"/>
    </location>
</feature>
<keyword evidence="3" id="KW-0813">Transport</keyword>
<keyword evidence="6 8" id="KW-1133">Transmembrane helix</keyword>
<evidence type="ECO:0000256" key="1">
    <source>
        <dbReference type="ARBA" id="ARBA00004651"/>
    </source>
</evidence>
<dbReference type="Pfam" id="PF01032">
    <property type="entry name" value="FecCD"/>
    <property type="match status" value="1"/>
</dbReference>
<feature type="transmembrane region" description="Helical" evidence="8">
    <location>
        <begin position="276"/>
        <end position="298"/>
    </location>
</feature>
<organism evidence="9 10">
    <name type="scientific">Phocicoccus schoeneichii</name>
    <dbReference type="NCBI Taxonomy" id="1812261"/>
    <lineage>
        <taxon>Bacteria</taxon>
        <taxon>Bacillati</taxon>
        <taxon>Bacillota</taxon>
        <taxon>Bacilli</taxon>
        <taxon>Bacillales</taxon>
        <taxon>Salinicoccaceae</taxon>
        <taxon>Phocicoccus</taxon>
    </lineage>
</organism>
<evidence type="ECO:0000256" key="2">
    <source>
        <dbReference type="ARBA" id="ARBA00007935"/>
    </source>
</evidence>
<sequence length="331" mass="35763">MRNSVKILILVALIVVTIVFTLTTGTFKMSLTDIWALVTGQASSKIELVFYKFRMPRLIITLVCGAALALSGLILQVVSKNPLSDPGIIGVNAGSGFGVVLFIAFVAGSSGVNHLYTLPLMSFVGGLLTVLLVFTLSFVGGKFSSNTFILIGIATALGVTGFVYVFTSMFDDTQMDMLNRFFAGNIWGDSWQFVIVTIPYIVIIMVITLFRVREMSMMSLDDDMLETLGMNVTREKIILIVLAALLSSISVSVAGSISFIGLIAPHIARMLFKVDMKIIFVGTLLIGAFLLSFADLIGKTVAEPLIIPVGIVVSLIGGPYFLYLLFRGKTI</sequence>
<dbReference type="Gene3D" id="1.10.3470.10">
    <property type="entry name" value="ABC transporter involved in vitamin B12 uptake, BtuC"/>
    <property type="match status" value="1"/>
</dbReference>
<dbReference type="GO" id="GO:0033214">
    <property type="term" value="P:siderophore-iron import into cell"/>
    <property type="evidence" value="ECO:0007669"/>
    <property type="project" value="TreeGrafter"/>
</dbReference>
<feature type="transmembrane region" description="Helical" evidence="8">
    <location>
        <begin position="120"/>
        <end position="141"/>
    </location>
</feature>
<evidence type="ECO:0000256" key="7">
    <source>
        <dbReference type="ARBA" id="ARBA00023136"/>
    </source>
</evidence>
<gene>
    <name evidence="9" type="primary">feuC</name>
    <name evidence="9" type="ORF">JEOSCH030_00413</name>
</gene>
<feature type="transmembrane region" description="Helical" evidence="8">
    <location>
        <begin position="7"/>
        <end position="27"/>
    </location>
</feature>
<dbReference type="InterPro" id="IPR000522">
    <property type="entry name" value="ABC_transptr_permease_BtuC"/>
</dbReference>